<dbReference type="PANTHER" id="PTHR35908:SF1">
    <property type="entry name" value="CONSERVED PROTEIN"/>
    <property type="match status" value="1"/>
</dbReference>
<dbReference type="Gene3D" id="3.10.180.10">
    <property type="entry name" value="2,3-Dihydroxybiphenyl 1,2-Dioxygenase, domain 1"/>
    <property type="match status" value="1"/>
</dbReference>
<evidence type="ECO:0000259" key="1">
    <source>
        <dbReference type="PROSITE" id="PS51819"/>
    </source>
</evidence>
<accession>A0A6N9H9H5</accession>
<proteinExistence type="predicted"/>
<comment type="caution">
    <text evidence="2">The sequence shown here is derived from an EMBL/GenBank/DDBJ whole genome shotgun (WGS) entry which is preliminary data.</text>
</comment>
<dbReference type="InterPro" id="IPR029068">
    <property type="entry name" value="Glyas_Bleomycin-R_OHBP_Dase"/>
</dbReference>
<dbReference type="RefSeq" id="WP_160953575.1">
    <property type="nucleotide sequence ID" value="NZ_WWEQ01000038.1"/>
</dbReference>
<dbReference type="InterPro" id="IPR041581">
    <property type="entry name" value="Glyoxalase_6"/>
</dbReference>
<dbReference type="AlphaFoldDB" id="A0A6N9H9H5"/>
<name>A0A6N9H9H5_9MICO</name>
<dbReference type="Pfam" id="PF18029">
    <property type="entry name" value="Glyoxalase_6"/>
    <property type="match status" value="1"/>
</dbReference>
<organism evidence="2 3">
    <name type="scientific">Brevibacterium rongguiense</name>
    <dbReference type="NCBI Taxonomy" id="2695267"/>
    <lineage>
        <taxon>Bacteria</taxon>
        <taxon>Bacillati</taxon>
        <taxon>Actinomycetota</taxon>
        <taxon>Actinomycetes</taxon>
        <taxon>Micrococcales</taxon>
        <taxon>Brevibacteriaceae</taxon>
        <taxon>Brevibacterium</taxon>
    </lineage>
</organism>
<dbReference type="SUPFAM" id="SSF54593">
    <property type="entry name" value="Glyoxalase/Bleomycin resistance protein/Dihydroxybiphenyl dioxygenase"/>
    <property type="match status" value="1"/>
</dbReference>
<evidence type="ECO:0000313" key="2">
    <source>
        <dbReference type="EMBL" id="MYM20152.1"/>
    </source>
</evidence>
<dbReference type="Proteomes" id="UP000469215">
    <property type="component" value="Unassembled WGS sequence"/>
</dbReference>
<feature type="domain" description="VOC" evidence="1">
    <location>
        <begin position="4"/>
        <end position="119"/>
    </location>
</feature>
<protein>
    <submittedName>
        <fullName evidence="2">VOC family protein</fullName>
    </submittedName>
</protein>
<dbReference type="InterPro" id="IPR037523">
    <property type="entry name" value="VOC_core"/>
</dbReference>
<reference evidence="2 3" key="1">
    <citation type="submission" date="2020-01" db="EMBL/GenBank/DDBJ databases">
        <authorList>
            <person name="Deng T."/>
        </authorList>
    </citation>
    <scope>NUCLEOTIDE SEQUENCE [LARGE SCALE GENOMIC DNA]</scope>
    <source>
        <strain evidence="2 3">5221</strain>
    </source>
</reference>
<dbReference type="PROSITE" id="PS51819">
    <property type="entry name" value="VOC"/>
    <property type="match status" value="1"/>
</dbReference>
<sequence length="119" mass="13204">MKITKQKVVLDAADLEGTAAFWSDLTGKPITHRDVDWREIAIDDTWAIAIQLAPDHEPPEWPNGSPQQIHLDLYVDDVDAAQKEVLELGGRILDEQLDDPDGGFVVYADPAGHPFCLCK</sequence>
<keyword evidence="3" id="KW-1185">Reference proteome</keyword>
<dbReference type="PANTHER" id="PTHR35908">
    <property type="entry name" value="HYPOTHETICAL FUSION PROTEIN"/>
    <property type="match status" value="1"/>
</dbReference>
<dbReference type="EMBL" id="WWEQ01000038">
    <property type="protein sequence ID" value="MYM20152.1"/>
    <property type="molecule type" value="Genomic_DNA"/>
</dbReference>
<evidence type="ECO:0000313" key="3">
    <source>
        <dbReference type="Proteomes" id="UP000469215"/>
    </source>
</evidence>
<gene>
    <name evidence="2" type="ORF">GSY69_09270</name>
</gene>